<protein>
    <recommendedName>
        <fullName evidence="4">DUF3021 domain-containing protein</fullName>
    </recommendedName>
</protein>
<organism evidence="2 3">
    <name type="scientific">Paenibacillus silagei</name>
    <dbReference type="NCBI Taxonomy" id="1670801"/>
    <lineage>
        <taxon>Bacteria</taxon>
        <taxon>Bacillati</taxon>
        <taxon>Bacillota</taxon>
        <taxon>Bacilli</taxon>
        <taxon>Bacillales</taxon>
        <taxon>Paenibacillaceae</taxon>
        <taxon>Paenibacillus</taxon>
    </lineage>
</organism>
<keyword evidence="1" id="KW-1133">Transmembrane helix</keyword>
<name>A0ABS4NSJ8_9BACL</name>
<evidence type="ECO:0000313" key="3">
    <source>
        <dbReference type="Proteomes" id="UP000773462"/>
    </source>
</evidence>
<evidence type="ECO:0000256" key="1">
    <source>
        <dbReference type="SAM" id="Phobius"/>
    </source>
</evidence>
<dbReference type="Proteomes" id="UP000773462">
    <property type="component" value="Unassembled WGS sequence"/>
</dbReference>
<dbReference type="RefSeq" id="WP_209874579.1">
    <property type="nucleotide sequence ID" value="NZ_JAGGLV010000009.1"/>
</dbReference>
<keyword evidence="3" id="KW-1185">Reference proteome</keyword>
<feature type="transmembrane region" description="Helical" evidence="1">
    <location>
        <begin position="104"/>
        <end position="122"/>
    </location>
</feature>
<keyword evidence="1" id="KW-0812">Transmembrane</keyword>
<reference evidence="2 3" key="1">
    <citation type="submission" date="2021-03" db="EMBL/GenBank/DDBJ databases">
        <title>Genomic Encyclopedia of Type Strains, Phase IV (KMG-IV): sequencing the most valuable type-strain genomes for metagenomic binning, comparative biology and taxonomic classification.</title>
        <authorList>
            <person name="Goeker M."/>
        </authorList>
    </citation>
    <scope>NUCLEOTIDE SEQUENCE [LARGE SCALE GENOMIC DNA]</scope>
    <source>
        <strain evidence="2 3">DSM 101953</strain>
    </source>
</reference>
<evidence type="ECO:0000313" key="2">
    <source>
        <dbReference type="EMBL" id="MBP2113021.1"/>
    </source>
</evidence>
<gene>
    <name evidence="2" type="ORF">J2Z70_003175</name>
</gene>
<proteinExistence type="predicted"/>
<feature type="transmembrane region" description="Helical" evidence="1">
    <location>
        <begin position="73"/>
        <end position="92"/>
    </location>
</feature>
<keyword evidence="1" id="KW-0472">Membrane</keyword>
<feature type="transmembrane region" description="Helical" evidence="1">
    <location>
        <begin position="41"/>
        <end position="61"/>
    </location>
</feature>
<sequence length="151" mass="17109">MITTRKYVSLFVKDLLVACGGLMVLAAVVLALNSTEMIRGSLLVQLFLGAAAFTCFRYALVNTYEVDPKVQMISFYLCFILADVLVILWLWLFADGPLMDKGVLVPFVIVILVVKSMVYAMMHIDGKREAKQLNQKLYEYKQDGEQKEEEL</sequence>
<dbReference type="EMBL" id="JAGGLV010000009">
    <property type="protein sequence ID" value="MBP2113021.1"/>
    <property type="molecule type" value="Genomic_DNA"/>
</dbReference>
<comment type="caution">
    <text evidence="2">The sequence shown here is derived from an EMBL/GenBank/DDBJ whole genome shotgun (WGS) entry which is preliminary data.</text>
</comment>
<accession>A0ABS4NSJ8</accession>
<evidence type="ECO:0008006" key="4">
    <source>
        <dbReference type="Google" id="ProtNLM"/>
    </source>
</evidence>